<dbReference type="SUPFAM" id="SSF141868">
    <property type="entry name" value="EAL domain-like"/>
    <property type="match status" value="1"/>
</dbReference>
<dbReference type="Pfam" id="PF00563">
    <property type="entry name" value="EAL"/>
    <property type="match status" value="1"/>
</dbReference>
<dbReference type="InterPro" id="IPR052155">
    <property type="entry name" value="Biofilm_reg_signaling"/>
</dbReference>
<dbReference type="PROSITE" id="PS50887">
    <property type="entry name" value="GGDEF"/>
    <property type="match status" value="1"/>
</dbReference>
<dbReference type="GO" id="GO:0003824">
    <property type="term" value="F:catalytic activity"/>
    <property type="evidence" value="ECO:0007669"/>
    <property type="project" value="UniProtKB-ARBA"/>
</dbReference>
<dbReference type="InterPro" id="IPR001633">
    <property type="entry name" value="EAL_dom"/>
</dbReference>
<evidence type="ECO:0000256" key="2">
    <source>
        <dbReference type="SAM" id="Phobius"/>
    </source>
</evidence>
<dbReference type="Gene3D" id="3.30.70.270">
    <property type="match status" value="1"/>
</dbReference>
<dbReference type="InterPro" id="IPR029787">
    <property type="entry name" value="Nucleotide_cyclase"/>
</dbReference>
<sequence>MHCTTSSPAASTSAWPAATSPSASCEPPMSDLPQGVAPRRLSLRRLSLWLALGAALALLIGVVVVATVSVSAIRVAARGGQDNAAARMGELRAVGNLERMITLGDQFQDEADPLRWRSIALTMQALALHPSLEALAGDGEGSTSVAFETANRLLAMREEEAAATIHAPAGLAPMAERRAAFWHERRAAMQQAADEVAARLVREVSQASAEISRGAVVVLGVTLAGTLFAGLLGAALVVVMRRHLLAPLVQISDCLAGLRRGEDVADSLPSVHSAELGEVVEAVERLATTQRALEHAALYDALTGLSNRYGLEARLAQAIGQAHRQGHRLALMFLDVDRFKSVNDSFGHASGDELLRILADRISGCLREADVVARLGGDEFVILLGELMHESDAAAVAQKVLEALSRPARVQGLELRLSASIGICLFPDDGGDAGTLMKHADIAMYQAKAAGRAGFRFFEPAMNEAVTQRLHVEAELRQALERHEFRLYFQPQMNPDGCHIVAAEGLIRWQREDGSLISPAAFIPIAEESELINAIGDWVLRTACEHLEDWKARGFDGVRLAVNLSGRQLRDPDLPRRVERLLLRHALDPTRLELEVTESAAMEQPEITIGNLQALKALGVSLAIDDFGTGYSSLAYLKLFPLDRLKLDRAFVSDIENDPNDASICAATVSLAHSLHLELVAEGVETAAQHAFLHELGCDLLQGYHFHKPMPAGAFVVLLEHQQATPAGADVQP</sequence>
<dbReference type="SMART" id="SM00052">
    <property type="entry name" value="EAL"/>
    <property type="match status" value="1"/>
</dbReference>
<feature type="domain" description="GGDEF" evidence="4">
    <location>
        <begin position="327"/>
        <end position="460"/>
    </location>
</feature>
<evidence type="ECO:0000256" key="1">
    <source>
        <dbReference type="SAM" id="MobiDB-lite"/>
    </source>
</evidence>
<dbReference type="CDD" id="cd01949">
    <property type="entry name" value="GGDEF"/>
    <property type="match status" value="1"/>
</dbReference>
<protein>
    <submittedName>
        <fullName evidence="5">EAL domain-containing protein</fullName>
    </submittedName>
</protein>
<dbReference type="InterPro" id="IPR035919">
    <property type="entry name" value="EAL_sf"/>
</dbReference>
<dbReference type="Proteomes" id="UP000307956">
    <property type="component" value="Unassembled WGS sequence"/>
</dbReference>
<feature type="region of interest" description="Disordered" evidence="1">
    <location>
        <begin position="1"/>
        <end position="31"/>
    </location>
</feature>
<dbReference type="Pfam" id="PF00990">
    <property type="entry name" value="GGDEF"/>
    <property type="match status" value="1"/>
</dbReference>
<dbReference type="FunFam" id="3.30.70.270:FF:000001">
    <property type="entry name" value="Diguanylate cyclase domain protein"/>
    <property type="match status" value="1"/>
</dbReference>
<reference evidence="5 6" key="1">
    <citation type="submission" date="2019-04" db="EMBL/GenBank/DDBJ databases">
        <title>Azoarcus rhizosphaerae sp. nov. isolated from rhizosphere of Ficus religiosa.</title>
        <authorList>
            <person name="Lin S.-Y."/>
            <person name="Hameed A."/>
            <person name="Hsu Y.-H."/>
            <person name="Young C.-C."/>
        </authorList>
    </citation>
    <scope>NUCLEOTIDE SEQUENCE [LARGE SCALE GENOMIC DNA]</scope>
    <source>
        <strain evidence="5 6">CC-YHH848</strain>
    </source>
</reference>
<dbReference type="SMART" id="SM00267">
    <property type="entry name" value="GGDEF"/>
    <property type="match status" value="1"/>
</dbReference>
<accession>A0A4S4AV31</accession>
<feature type="domain" description="EAL" evidence="3">
    <location>
        <begin position="469"/>
        <end position="723"/>
    </location>
</feature>
<keyword evidence="2" id="KW-0812">Transmembrane</keyword>
<dbReference type="SUPFAM" id="SSF55073">
    <property type="entry name" value="Nucleotide cyclase"/>
    <property type="match status" value="1"/>
</dbReference>
<dbReference type="OrthoDB" id="9813903at2"/>
<dbReference type="PROSITE" id="PS50883">
    <property type="entry name" value="EAL"/>
    <property type="match status" value="1"/>
</dbReference>
<evidence type="ECO:0000313" key="6">
    <source>
        <dbReference type="Proteomes" id="UP000307956"/>
    </source>
</evidence>
<proteinExistence type="predicted"/>
<dbReference type="Gene3D" id="3.20.20.450">
    <property type="entry name" value="EAL domain"/>
    <property type="match status" value="1"/>
</dbReference>
<comment type="caution">
    <text evidence="5">The sequence shown here is derived from an EMBL/GenBank/DDBJ whole genome shotgun (WGS) entry which is preliminary data.</text>
</comment>
<feature type="transmembrane region" description="Helical" evidence="2">
    <location>
        <begin position="48"/>
        <end position="73"/>
    </location>
</feature>
<evidence type="ECO:0000313" key="5">
    <source>
        <dbReference type="EMBL" id="THF63400.1"/>
    </source>
</evidence>
<dbReference type="NCBIfam" id="TIGR00254">
    <property type="entry name" value="GGDEF"/>
    <property type="match status" value="1"/>
</dbReference>
<name>A0A4S4AV31_9RHOO</name>
<dbReference type="InterPro" id="IPR000160">
    <property type="entry name" value="GGDEF_dom"/>
</dbReference>
<organism evidence="5 6">
    <name type="scientific">Pseudothauera rhizosphaerae</name>
    <dbReference type="NCBI Taxonomy" id="2565932"/>
    <lineage>
        <taxon>Bacteria</taxon>
        <taxon>Pseudomonadati</taxon>
        <taxon>Pseudomonadota</taxon>
        <taxon>Betaproteobacteria</taxon>
        <taxon>Rhodocyclales</taxon>
        <taxon>Zoogloeaceae</taxon>
        <taxon>Pseudothauera</taxon>
    </lineage>
</organism>
<gene>
    <name evidence="5" type="ORF">E6O51_04895</name>
</gene>
<keyword evidence="2" id="KW-0472">Membrane</keyword>
<feature type="transmembrane region" description="Helical" evidence="2">
    <location>
        <begin position="215"/>
        <end position="240"/>
    </location>
</feature>
<dbReference type="InterPro" id="IPR043128">
    <property type="entry name" value="Rev_trsase/Diguanyl_cyclase"/>
</dbReference>
<keyword evidence="6" id="KW-1185">Reference proteome</keyword>
<dbReference type="PANTHER" id="PTHR44757:SF2">
    <property type="entry name" value="BIOFILM ARCHITECTURE MAINTENANCE PROTEIN MBAA"/>
    <property type="match status" value="1"/>
</dbReference>
<dbReference type="PANTHER" id="PTHR44757">
    <property type="entry name" value="DIGUANYLATE CYCLASE DGCP"/>
    <property type="match status" value="1"/>
</dbReference>
<evidence type="ECO:0000259" key="3">
    <source>
        <dbReference type="PROSITE" id="PS50883"/>
    </source>
</evidence>
<dbReference type="AlphaFoldDB" id="A0A4S4AV31"/>
<feature type="compositionally biased region" description="Low complexity" evidence="1">
    <location>
        <begin position="1"/>
        <end position="24"/>
    </location>
</feature>
<dbReference type="CDD" id="cd01948">
    <property type="entry name" value="EAL"/>
    <property type="match status" value="1"/>
</dbReference>
<keyword evidence="2" id="KW-1133">Transmembrane helix</keyword>
<evidence type="ECO:0000259" key="4">
    <source>
        <dbReference type="PROSITE" id="PS50887"/>
    </source>
</evidence>
<dbReference type="EMBL" id="SSOD01000003">
    <property type="protein sequence ID" value="THF63400.1"/>
    <property type="molecule type" value="Genomic_DNA"/>
</dbReference>